<dbReference type="GO" id="GO:0043531">
    <property type="term" value="F:ADP binding"/>
    <property type="evidence" value="ECO:0007669"/>
    <property type="project" value="InterPro"/>
</dbReference>
<dbReference type="InterPro" id="IPR050905">
    <property type="entry name" value="Plant_NBS-LRR"/>
</dbReference>
<dbReference type="AlphaFoldDB" id="A0AA88CNY9"/>
<feature type="domain" description="NB-ARC" evidence="6">
    <location>
        <begin position="2"/>
        <end position="117"/>
    </location>
</feature>
<dbReference type="EMBL" id="BTGU01000001">
    <property type="protein sequence ID" value="GMN25195.1"/>
    <property type="molecule type" value="Genomic_DNA"/>
</dbReference>
<gene>
    <name evidence="9" type="ORF">TIFTF001_000837</name>
</gene>
<feature type="domain" description="Disease resistance R13L4/SHOC-2-like LRR" evidence="8">
    <location>
        <begin position="347"/>
        <end position="582"/>
    </location>
</feature>
<evidence type="ECO:0000256" key="3">
    <source>
        <dbReference type="ARBA" id="ARBA00022741"/>
    </source>
</evidence>
<keyword evidence="3" id="KW-0547">Nucleotide-binding</keyword>
<sequence>MVTISQNVDVEKVQQEIAERLGLKLTERALRTRAERIQRQLEQEKEILLILDDVWVKFELADVGISFEDDQKGCKILVTSRFQDLLFDGYIDATKRFRVGFLSDDEATNLFNKSAGSSVVEPDFKVLAPKIIQECSGLPIAITTVASALRNKKLAVWHAALRQLRSNTIVDILGMDASVYKGVKLSYDFLRSEEAQLLLLFCSLRGEDSGSDIKFLLKYAMGWSLFQGAYKLEEARDRVYALTYELQARYLLFIDEYYRDCARMHDIIRDVVMSIATKERKMHHIRYTTELRHLSSNNALEDSVVIFVCDKPGDEQLPEKLKCPNLKFLFVDNRSVPDQFFEETKNLRVLDLNRVPIERLPSSICALQRLRTLCMWGCSRLRDITSIGELKSLELLTIASCNIKMVPKEIGQLTGLRSLDLNNCYQLRVIKSDVISKLTKLEELNLANDRIHWEFERVNGESNNASLTEVKNLAELTTLNLQIEDANILPQDFFTDKLERYQISIGRNFDDGDLKKYRWDTWPTKRMLQLCLSEGELPKEKGLEVLLKNSQLLYLDGLEDVSNFAYELGTEGFQQLKYLVLQERNGIQHVVNSMEQTHPCTAFQSLELLILRGMMKLEKICHGELTPESFAKLQVIKVSSCDKLRNLFHYSVAKCLSRLETIQVTDCKMLEEIVINEGQIVGSEIIFPQLRSLELKNVPKLSHFISEDPPQRSTSPLFCGKLADPTSYMKLRELVVEDCFSLKCLFSSSVAENLLQLNRLEIRNCNQLEEVVVTNQRMDKLLFPQLNYVMLNNLPKLKRFCSRIVLECPRLVELQMKGCPQLTSSVSISEHEHLS</sequence>
<dbReference type="InterPro" id="IPR002182">
    <property type="entry name" value="NB-ARC"/>
</dbReference>
<feature type="domain" description="Disease resistance protein At4g27190-like leucine-rich repeats" evidence="7">
    <location>
        <begin position="609"/>
        <end position="766"/>
    </location>
</feature>
<dbReference type="Gene3D" id="3.40.50.300">
    <property type="entry name" value="P-loop containing nucleotide triphosphate hydrolases"/>
    <property type="match status" value="1"/>
</dbReference>
<dbReference type="InterPro" id="IPR032675">
    <property type="entry name" value="LRR_dom_sf"/>
</dbReference>
<evidence type="ECO:0000313" key="10">
    <source>
        <dbReference type="Proteomes" id="UP001187192"/>
    </source>
</evidence>
<dbReference type="PRINTS" id="PR00364">
    <property type="entry name" value="DISEASERSIST"/>
</dbReference>
<evidence type="ECO:0000256" key="1">
    <source>
        <dbReference type="ARBA" id="ARBA00008894"/>
    </source>
</evidence>
<dbReference type="GO" id="GO:0006952">
    <property type="term" value="P:defense response"/>
    <property type="evidence" value="ECO:0007669"/>
    <property type="project" value="UniProtKB-KW"/>
</dbReference>
<dbReference type="InterPro" id="IPR057135">
    <property type="entry name" value="At4g27190-like_LRR"/>
</dbReference>
<organism evidence="9 10">
    <name type="scientific">Ficus carica</name>
    <name type="common">Common fig</name>
    <dbReference type="NCBI Taxonomy" id="3494"/>
    <lineage>
        <taxon>Eukaryota</taxon>
        <taxon>Viridiplantae</taxon>
        <taxon>Streptophyta</taxon>
        <taxon>Embryophyta</taxon>
        <taxon>Tracheophyta</taxon>
        <taxon>Spermatophyta</taxon>
        <taxon>Magnoliopsida</taxon>
        <taxon>eudicotyledons</taxon>
        <taxon>Gunneridae</taxon>
        <taxon>Pentapetalae</taxon>
        <taxon>rosids</taxon>
        <taxon>fabids</taxon>
        <taxon>Rosales</taxon>
        <taxon>Moraceae</taxon>
        <taxon>Ficeae</taxon>
        <taxon>Ficus</taxon>
    </lineage>
</organism>
<dbReference type="Gene3D" id="3.80.10.10">
    <property type="entry name" value="Ribonuclease Inhibitor"/>
    <property type="match status" value="2"/>
</dbReference>
<dbReference type="Pfam" id="PF00931">
    <property type="entry name" value="NB-ARC"/>
    <property type="match status" value="1"/>
</dbReference>
<evidence type="ECO:0000313" key="9">
    <source>
        <dbReference type="EMBL" id="GMN25195.1"/>
    </source>
</evidence>
<keyword evidence="10" id="KW-1185">Reference proteome</keyword>
<dbReference type="Gene3D" id="1.10.8.430">
    <property type="entry name" value="Helical domain of apoptotic protease-activating factors"/>
    <property type="match status" value="1"/>
</dbReference>
<evidence type="ECO:0008006" key="11">
    <source>
        <dbReference type="Google" id="ProtNLM"/>
    </source>
</evidence>
<evidence type="ECO:0000259" key="8">
    <source>
        <dbReference type="Pfam" id="PF23598"/>
    </source>
</evidence>
<comment type="caution">
    <text evidence="9">The sequence shown here is derived from an EMBL/GenBank/DDBJ whole genome shotgun (WGS) entry which is preliminary data.</text>
</comment>
<dbReference type="PANTHER" id="PTHR33463:SF198">
    <property type="entry name" value="RPP4C3"/>
    <property type="match status" value="1"/>
</dbReference>
<evidence type="ECO:0000256" key="2">
    <source>
        <dbReference type="ARBA" id="ARBA00022737"/>
    </source>
</evidence>
<dbReference type="Pfam" id="PF23598">
    <property type="entry name" value="LRR_14"/>
    <property type="match status" value="1"/>
</dbReference>
<dbReference type="InterPro" id="IPR027417">
    <property type="entry name" value="P-loop_NTPase"/>
</dbReference>
<name>A0AA88CNY9_FICCA</name>
<keyword evidence="5" id="KW-0067">ATP-binding</keyword>
<dbReference type="Proteomes" id="UP001187192">
    <property type="component" value="Unassembled WGS sequence"/>
</dbReference>
<dbReference type="InterPro" id="IPR042197">
    <property type="entry name" value="Apaf_helical"/>
</dbReference>
<dbReference type="SUPFAM" id="SSF52058">
    <property type="entry name" value="L domain-like"/>
    <property type="match status" value="1"/>
</dbReference>
<protein>
    <recommendedName>
        <fullName evidence="11">NB-ARC domain-containing protein</fullName>
    </recommendedName>
</protein>
<keyword evidence="2" id="KW-0677">Repeat</keyword>
<comment type="similarity">
    <text evidence="1">Belongs to the disease resistance NB-LRR family.</text>
</comment>
<evidence type="ECO:0000256" key="4">
    <source>
        <dbReference type="ARBA" id="ARBA00022821"/>
    </source>
</evidence>
<keyword evidence="4" id="KW-0611">Plant defense</keyword>
<dbReference type="PANTHER" id="PTHR33463">
    <property type="entry name" value="NB-ARC DOMAIN-CONTAINING PROTEIN-RELATED"/>
    <property type="match status" value="1"/>
</dbReference>
<evidence type="ECO:0000256" key="5">
    <source>
        <dbReference type="ARBA" id="ARBA00022840"/>
    </source>
</evidence>
<accession>A0AA88CNY9</accession>
<proteinExistence type="inferred from homology"/>
<dbReference type="GO" id="GO:0005524">
    <property type="term" value="F:ATP binding"/>
    <property type="evidence" value="ECO:0007669"/>
    <property type="project" value="UniProtKB-KW"/>
</dbReference>
<dbReference type="SUPFAM" id="SSF52540">
    <property type="entry name" value="P-loop containing nucleoside triphosphate hydrolases"/>
    <property type="match status" value="1"/>
</dbReference>
<evidence type="ECO:0000259" key="6">
    <source>
        <dbReference type="Pfam" id="PF00931"/>
    </source>
</evidence>
<reference evidence="9" key="1">
    <citation type="submission" date="2023-07" db="EMBL/GenBank/DDBJ databases">
        <title>draft genome sequence of fig (Ficus carica).</title>
        <authorList>
            <person name="Takahashi T."/>
            <person name="Nishimura K."/>
        </authorList>
    </citation>
    <scope>NUCLEOTIDE SEQUENCE</scope>
</reference>
<evidence type="ECO:0000259" key="7">
    <source>
        <dbReference type="Pfam" id="PF23247"/>
    </source>
</evidence>
<dbReference type="InterPro" id="IPR055414">
    <property type="entry name" value="LRR_R13L4/SHOC2-like"/>
</dbReference>
<dbReference type="Pfam" id="PF23247">
    <property type="entry name" value="LRR_RPS2"/>
    <property type="match status" value="1"/>
</dbReference>